<dbReference type="InterPro" id="IPR000326">
    <property type="entry name" value="PAP2/HPO"/>
</dbReference>
<sequence>MQAVQAFRHRVLALAVLAALGIAACGGGSSDSDSASSSSSSSVTVPAEPAGLGYADTAAAPEGVLAYVDTGVTNQRNDPCMVTLGTNAGARVLQGFLDIWTPSSLKVDAGVTLAAANGCDAVTASTWTGIPGDATDGSVKNSSIHTANIDYVKTVTQNRTTAQALAVYLDDRRSKGYSVSDGMGPLTSLWRTGTGQTTTIVSVDPEAATTKVDDGGNNLGDNTSSALAQAVTFIDSGNISDGSTEPPKRFYKYGRPWRWSGDVVVVPALESAKSSTPATDGGFPSGHTAEAWRDVLPMAYLFPQRFQELITRAMEMGENRIIAGMHSPLDVMGGRVHATAVVAYGLTKTSMDKAATYQLVQDYLMAQSGAKDFAELNEKAHTAVTTDTSDVDYDRFSDRAANKAYFEQRLTGAGYGLGKIAANEGKSATVPKGAEVLLETRLPYLTAAQRRIVLKTTLIDSGYPLANDEEGWGRLNLFAAADGYAAFNGDVAVTMDASLGGFNAKDSWRNDISGAGKLSKLGSGVLRLIGDNSYSGGTILSAGTLAADSDTALGTGDVFVKGGVLESAAPGTLSIGGAYTQTTGSLSLVLSGAGKGVLKVGGSLAVSFSGYTPAVGDTLTVLTTNKLAGRFASVTVAGFSKVTTTYTATGLQIRLDAI</sequence>
<evidence type="ECO:0000256" key="1">
    <source>
        <dbReference type="ARBA" id="ARBA00022729"/>
    </source>
</evidence>
<evidence type="ECO:0000313" key="6">
    <source>
        <dbReference type="Proteomes" id="UP000216107"/>
    </source>
</evidence>
<name>A0A272EUD5_9RHOO</name>
<dbReference type="Pfam" id="PF12951">
    <property type="entry name" value="PATR"/>
    <property type="match status" value="1"/>
</dbReference>
<feature type="domain" description="Phosphatidic acid phosphatase type 2/haloperoxidase" evidence="3">
    <location>
        <begin position="225"/>
        <end position="346"/>
    </location>
</feature>
<dbReference type="Proteomes" id="UP000216107">
    <property type="component" value="Unassembled WGS sequence"/>
</dbReference>
<organism evidence="5 6">
    <name type="scientific">Candidatus Dactylopiibacterium carminicum</name>
    <dbReference type="NCBI Taxonomy" id="857335"/>
    <lineage>
        <taxon>Bacteria</taxon>
        <taxon>Pseudomonadati</taxon>
        <taxon>Pseudomonadota</taxon>
        <taxon>Betaproteobacteria</taxon>
        <taxon>Rhodocyclales</taxon>
        <taxon>Rhodocyclaceae</taxon>
        <taxon>Candidatus Dactylopiibacterium</taxon>
    </lineage>
</organism>
<comment type="caution">
    <text evidence="5">The sequence shown here is derived from an EMBL/GenBank/DDBJ whole genome shotgun (WGS) entry which is preliminary data.</text>
</comment>
<keyword evidence="7" id="KW-1185">Reference proteome</keyword>
<dbReference type="InterPro" id="IPR013425">
    <property type="entry name" value="Autotrns_rpt"/>
</dbReference>
<dbReference type="Proteomes" id="UP000623509">
    <property type="component" value="Unassembled WGS sequence"/>
</dbReference>
<proteinExistence type="predicted"/>
<protein>
    <recommendedName>
        <fullName evidence="3">Phosphatidic acid phosphatase type 2/haloperoxidase domain-containing protein</fullName>
    </recommendedName>
</protein>
<dbReference type="EMBL" id="MDUX01000014">
    <property type="protein sequence ID" value="KAF7599755.1"/>
    <property type="molecule type" value="Genomic_DNA"/>
</dbReference>
<feature type="signal peptide" evidence="2">
    <location>
        <begin position="1"/>
        <end position="18"/>
    </location>
</feature>
<evidence type="ECO:0000259" key="3">
    <source>
        <dbReference type="SMART" id="SM00014"/>
    </source>
</evidence>
<dbReference type="PRINTS" id="PR00483">
    <property type="entry name" value="BACPHPHTASE"/>
</dbReference>
<dbReference type="RefSeq" id="WP_095524008.1">
    <property type="nucleotide sequence ID" value="NZ_MDUX01000014.1"/>
</dbReference>
<reference evidence="5 6" key="2">
    <citation type="submission" date="2017-07" db="EMBL/GenBank/DDBJ databases">
        <title>Candidatus Dactylopiibacterium carminicum, a nitrogen-fixing symbiont of the cochineal insect Dactylopius coccus and Dactylopius opuntiae (Hemiptera: Coccoidea: Dactylopiidae).</title>
        <authorList>
            <person name="Vera A."/>
        </authorList>
    </citation>
    <scope>NUCLEOTIDE SEQUENCE [LARGE SCALE GENOMIC DNA]</scope>
    <source>
        <strain evidence="5 6">NFDCM</strain>
    </source>
</reference>
<feature type="chain" id="PRO_5012605742" description="Phosphatidic acid phosphatase type 2/haloperoxidase domain-containing protein" evidence="2">
    <location>
        <begin position="19"/>
        <end position="658"/>
    </location>
</feature>
<dbReference type="NCBIfam" id="TIGR02601">
    <property type="entry name" value="autotrns_rpt"/>
    <property type="match status" value="1"/>
</dbReference>
<gene>
    <name evidence="4" type="ORF">BGI27_06015</name>
    <name evidence="5" type="ORF">CGU29_06455</name>
</gene>
<keyword evidence="1 2" id="KW-0732">Signal</keyword>
<dbReference type="GO" id="GO:0003993">
    <property type="term" value="F:acid phosphatase activity"/>
    <property type="evidence" value="ECO:0007669"/>
    <property type="project" value="InterPro"/>
</dbReference>
<evidence type="ECO:0000313" key="5">
    <source>
        <dbReference type="EMBL" id="PAS93709.1"/>
    </source>
</evidence>
<dbReference type="InterPro" id="IPR036938">
    <property type="entry name" value="PAP2/HPO_sf"/>
</dbReference>
<evidence type="ECO:0000313" key="4">
    <source>
        <dbReference type="EMBL" id="KAF7599755.1"/>
    </source>
</evidence>
<evidence type="ECO:0000256" key="2">
    <source>
        <dbReference type="SAM" id="SignalP"/>
    </source>
</evidence>
<dbReference type="Gene3D" id="1.20.144.10">
    <property type="entry name" value="Phosphatidic acid phosphatase type 2/haloperoxidase"/>
    <property type="match status" value="1"/>
</dbReference>
<dbReference type="OrthoDB" id="9780507at2"/>
<dbReference type="Pfam" id="PF01569">
    <property type="entry name" value="PAP2"/>
    <property type="match status" value="1"/>
</dbReference>
<dbReference type="SMART" id="SM00014">
    <property type="entry name" value="acidPPc"/>
    <property type="match status" value="1"/>
</dbReference>
<reference evidence="4 7" key="1">
    <citation type="submission" date="2016-08" db="EMBL/GenBank/DDBJ databases">
        <title>Candidatus Dactylopiibacterium carminicum genome sequence.</title>
        <authorList>
            <person name="Ramirez-Puebla S.T."/>
            <person name="Ormeno-Orrillo E."/>
            <person name="Vera-Ponce De Leon A."/>
            <person name="Luis L."/>
            <person name="Sanchez-Flores A."/>
            <person name="Monica R."/>
            <person name="Martinez-Romero E."/>
        </authorList>
    </citation>
    <scope>NUCLEOTIDE SEQUENCE [LARGE SCALE GENOMIC DNA]</scope>
    <source>
        <strain evidence="4">END1</strain>
    </source>
</reference>
<dbReference type="CDD" id="cd03397">
    <property type="entry name" value="PAP2_acid_phosphatase"/>
    <property type="match status" value="1"/>
</dbReference>
<dbReference type="GO" id="GO:0030288">
    <property type="term" value="C:outer membrane-bounded periplasmic space"/>
    <property type="evidence" value="ECO:0007669"/>
    <property type="project" value="InterPro"/>
</dbReference>
<dbReference type="InterPro" id="IPR011050">
    <property type="entry name" value="Pectin_lyase_fold/virulence"/>
</dbReference>
<dbReference type="AlphaFoldDB" id="A0A272EUD5"/>
<dbReference type="InterPro" id="IPR001011">
    <property type="entry name" value="Acid_Pase_classA_bac"/>
</dbReference>
<evidence type="ECO:0000313" key="7">
    <source>
        <dbReference type="Proteomes" id="UP000623509"/>
    </source>
</evidence>
<dbReference type="SUPFAM" id="SSF48317">
    <property type="entry name" value="Acid phosphatase/Vanadium-dependent haloperoxidase"/>
    <property type="match status" value="1"/>
</dbReference>
<dbReference type="SUPFAM" id="SSF51126">
    <property type="entry name" value="Pectin lyase-like"/>
    <property type="match status" value="1"/>
</dbReference>
<accession>A0A272EUD5</accession>
<dbReference type="EMBL" id="NMRN01000013">
    <property type="protein sequence ID" value="PAS93709.1"/>
    <property type="molecule type" value="Genomic_DNA"/>
</dbReference>